<gene>
    <name evidence="1" type="ORF">B2K_40345</name>
</gene>
<name>R9UNI2_9BACL</name>
<accession>R9UNI2</accession>
<protein>
    <submittedName>
        <fullName evidence="1">Uncharacterized protein</fullName>
    </submittedName>
</protein>
<evidence type="ECO:0000313" key="2">
    <source>
        <dbReference type="Proteomes" id="UP000007392"/>
    </source>
</evidence>
<reference evidence="1 2" key="1">
    <citation type="submission" date="2013-06" db="EMBL/GenBank/DDBJ databases">
        <title>Complete genome sequence of Paenibacillus mucilaginosus K02.</title>
        <authorList>
            <person name="Xiao B."/>
            <person name="Sun L."/>
            <person name="Xiao L."/>
            <person name="Lian B."/>
        </authorList>
    </citation>
    <scope>NUCLEOTIDE SEQUENCE [LARGE SCALE GENOMIC DNA]</scope>
    <source>
        <strain evidence="1 2">K02</strain>
    </source>
</reference>
<evidence type="ECO:0000313" key="1">
    <source>
        <dbReference type="EMBL" id="AGN70818.1"/>
    </source>
</evidence>
<dbReference type="KEGG" id="pmw:B2K_40345"/>
<dbReference type="EMBL" id="CP003422">
    <property type="protein sequence ID" value="AGN70818.1"/>
    <property type="molecule type" value="Genomic_DNA"/>
</dbReference>
<dbReference type="HOGENOM" id="CLU_3313873_0_0_9"/>
<dbReference type="AlphaFoldDB" id="R9UNI2"/>
<sequence length="39" mass="4710">MGMRMRMRMGMRMRMRMQGENGACSLRKKRLESGWACRK</sequence>
<organism evidence="1 2">
    <name type="scientific">Paenibacillus mucilaginosus K02</name>
    <dbReference type="NCBI Taxonomy" id="997761"/>
    <lineage>
        <taxon>Bacteria</taxon>
        <taxon>Bacillati</taxon>
        <taxon>Bacillota</taxon>
        <taxon>Bacilli</taxon>
        <taxon>Bacillales</taxon>
        <taxon>Paenibacillaceae</taxon>
        <taxon>Paenibacillus</taxon>
    </lineage>
</organism>
<dbReference type="Proteomes" id="UP000007392">
    <property type="component" value="Chromosome"/>
</dbReference>
<proteinExistence type="predicted"/>